<reference evidence="3 4" key="1">
    <citation type="submission" date="2019-03" db="EMBL/GenBank/DDBJ databases">
        <title>Genomic Encyclopedia of Type Strains, Phase III (KMG-III): the genomes of soil and plant-associated and newly described type strains.</title>
        <authorList>
            <person name="Whitman W."/>
        </authorList>
    </citation>
    <scope>NUCLEOTIDE SEQUENCE [LARGE SCALE GENOMIC DNA]</scope>
    <source>
        <strain evidence="3 4">DSM 27373</strain>
    </source>
</reference>
<gene>
    <name evidence="3" type="ORF">EV640_101240</name>
</gene>
<comment type="caution">
    <text evidence="3">The sequence shown here is derived from an EMBL/GenBank/DDBJ whole genome shotgun (WGS) entry which is preliminary data.</text>
</comment>
<name>A0A4R7G7M8_9MICC</name>
<evidence type="ECO:0000313" key="3">
    <source>
        <dbReference type="EMBL" id="TDS87456.1"/>
    </source>
</evidence>
<sequence length="87" mass="9598">MTVPLAFTAAAPAAPELPDWAPLVFGIGSLLLLVLVIVLARRKMQDSARWQEQSQQGTETDGPRKAPRKNPRQDPRQDPDPRRDDGA</sequence>
<accession>A0A4R7G7M8</accession>
<keyword evidence="4" id="KW-1185">Reference proteome</keyword>
<dbReference type="Proteomes" id="UP000294506">
    <property type="component" value="Unassembled WGS sequence"/>
</dbReference>
<feature type="transmembrane region" description="Helical" evidence="2">
    <location>
        <begin position="20"/>
        <end position="40"/>
    </location>
</feature>
<feature type="compositionally biased region" description="Polar residues" evidence="1">
    <location>
        <begin position="48"/>
        <end position="59"/>
    </location>
</feature>
<evidence type="ECO:0000313" key="4">
    <source>
        <dbReference type="Proteomes" id="UP000294506"/>
    </source>
</evidence>
<evidence type="ECO:0000256" key="2">
    <source>
        <dbReference type="SAM" id="Phobius"/>
    </source>
</evidence>
<feature type="compositionally biased region" description="Basic and acidic residues" evidence="1">
    <location>
        <begin position="71"/>
        <end position="87"/>
    </location>
</feature>
<feature type="region of interest" description="Disordered" evidence="1">
    <location>
        <begin position="46"/>
        <end position="87"/>
    </location>
</feature>
<keyword evidence="2" id="KW-0472">Membrane</keyword>
<keyword evidence="2" id="KW-1133">Transmembrane helix</keyword>
<protein>
    <submittedName>
        <fullName evidence="3">Uncharacterized protein</fullName>
    </submittedName>
</protein>
<dbReference type="RefSeq" id="WP_036474462.1">
    <property type="nucleotide sequence ID" value="NZ_SOAN01000001.1"/>
</dbReference>
<dbReference type="EMBL" id="SOAN01000001">
    <property type="protein sequence ID" value="TDS87456.1"/>
    <property type="molecule type" value="Genomic_DNA"/>
</dbReference>
<proteinExistence type="predicted"/>
<dbReference type="AlphaFoldDB" id="A0A4R7G7M8"/>
<keyword evidence="2" id="KW-0812">Transmembrane</keyword>
<organism evidence="3 4">
    <name type="scientific">Nesterenkonia aurantiaca</name>
    <dbReference type="NCBI Taxonomy" id="1436010"/>
    <lineage>
        <taxon>Bacteria</taxon>
        <taxon>Bacillati</taxon>
        <taxon>Actinomycetota</taxon>
        <taxon>Actinomycetes</taxon>
        <taxon>Micrococcales</taxon>
        <taxon>Micrococcaceae</taxon>
        <taxon>Nesterenkonia</taxon>
    </lineage>
</organism>
<evidence type="ECO:0000256" key="1">
    <source>
        <dbReference type="SAM" id="MobiDB-lite"/>
    </source>
</evidence>